<dbReference type="AlphaFoldDB" id="A0A0J6WXM8"/>
<comment type="catalytic activity">
    <reaction evidence="11">
        <text>ATP + H2O = ADP + phosphate + H(+)</text>
        <dbReference type="Rhea" id="RHEA:13065"/>
        <dbReference type="ChEBI" id="CHEBI:15377"/>
        <dbReference type="ChEBI" id="CHEBI:15378"/>
        <dbReference type="ChEBI" id="CHEBI:30616"/>
        <dbReference type="ChEBI" id="CHEBI:43474"/>
        <dbReference type="ChEBI" id="CHEBI:456216"/>
        <dbReference type="EC" id="5.6.2.4"/>
    </reaction>
</comment>
<dbReference type="GO" id="GO:0000725">
    <property type="term" value="P:recombinational repair"/>
    <property type="evidence" value="ECO:0007669"/>
    <property type="project" value="TreeGrafter"/>
</dbReference>
<dbReference type="Gene3D" id="3.30.420.10">
    <property type="entry name" value="Ribonuclease H-like superfamily/Ribonuclease H"/>
    <property type="match status" value="1"/>
</dbReference>
<sequence>MDVLEGLNEAQREAVLDLDHNILLSAPAGTGKTRILACRTAQILAAKRAEGAQILCLTFTNRACKELQRRILTIVKEKGLDVIVKTIHSFCYSILKEETKHTAAIFSDFLVYDDPDCKTIISTLTASAPVPLYESKKLQKLQNFIEQIKKFRVLNGPCTRNRQEDYASAVHTLLCDSCQVQKLCRNYDGSYDTAMEQWLATNGLTLLCQYDAALSANHAVDFADLITGVCELFHDPEICRRWRERFAYISVDEMQDTSEIEYALISQLFPGRNILLCGDYFQTIYEWRGSYPDLILRRFTESYKPRRITFTVNYRSTQLLLHATAACLVNLFGPPAASVRSVAAASDPGLPIIVHEAAQFMDEARWIFQEILKLPPTDWPHICIMTRTNPQNKQIWNGVRSHNETLPPDRRLPFTMIDQFQLFKRQESKDVIAFLRLLIHKNDTISLTRILKRFSSRIGSRTIMAIESPSYHQLGIRLTDFIDPSAHTFHDPFGLLLHALEQERIVVFDVESTGTDIIHDEIIQIAAIRLNTQGRTAEKFTAYVRPSRNVGTSFYVHHISDEQLARDGKDPRIILPALLDFIKDGVIVGHNVTYDLSILHSELRRLHIPAPAGLPYYDTLDLFRRFYPNLPNHTLSFLSTYFALDDKPSHDALDDILATAALLRYAIRQHIRPQTGQRCAAMAIYLPLFRPVSQEMQQLYRQSYVKRPYEMISAVMNDCRIKEYYEKHADRTDGENHIDRIENIRRLYRVAQETDSPDKDPRDCLNEFIQMTALSNSELDSLLEKKPQIPIITIHQAKGLEFTYVFLAGLQEGTFPLSRSQSGRELEEEKRLFYVAVTRAKKRLYLSWHRQDGSHRRQPSRFIAAIPDSYKEIQP</sequence>
<keyword evidence="4 12" id="KW-0347">Helicase</keyword>
<dbReference type="Pfam" id="PF00580">
    <property type="entry name" value="UvrD-helicase"/>
    <property type="match status" value="1"/>
</dbReference>
<evidence type="ECO:0000256" key="5">
    <source>
        <dbReference type="ARBA" id="ARBA00022839"/>
    </source>
</evidence>
<keyword evidence="7" id="KW-0238">DNA-binding</keyword>
<dbReference type="GO" id="GO:0003677">
    <property type="term" value="F:DNA binding"/>
    <property type="evidence" value="ECO:0007669"/>
    <property type="project" value="UniProtKB-KW"/>
</dbReference>
<dbReference type="InterPro" id="IPR012337">
    <property type="entry name" value="RNaseH-like_sf"/>
</dbReference>
<dbReference type="InterPro" id="IPR014016">
    <property type="entry name" value="UvrD-like_ATP-bd"/>
</dbReference>
<keyword evidence="8" id="KW-0413">Isomerase</keyword>
<dbReference type="InterPro" id="IPR013520">
    <property type="entry name" value="Ribonucl_H"/>
</dbReference>
<evidence type="ECO:0000256" key="4">
    <source>
        <dbReference type="ARBA" id="ARBA00022806"/>
    </source>
</evidence>
<dbReference type="PANTHER" id="PTHR11070">
    <property type="entry name" value="UVRD / RECB / PCRA DNA HELICASE FAMILY MEMBER"/>
    <property type="match status" value="1"/>
</dbReference>
<organism evidence="15 16">
    <name type="scientific">Megasphaera cerevisiae DSM 20462</name>
    <dbReference type="NCBI Taxonomy" id="1122219"/>
    <lineage>
        <taxon>Bacteria</taxon>
        <taxon>Bacillati</taxon>
        <taxon>Bacillota</taxon>
        <taxon>Negativicutes</taxon>
        <taxon>Veillonellales</taxon>
        <taxon>Veillonellaceae</taxon>
        <taxon>Megasphaera</taxon>
    </lineage>
</organism>
<dbReference type="GO" id="GO:0005829">
    <property type="term" value="C:cytosol"/>
    <property type="evidence" value="ECO:0007669"/>
    <property type="project" value="TreeGrafter"/>
</dbReference>
<dbReference type="CDD" id="cd06127">
    <property type="entry name" value="DEDDh"/>
    <property type="match status" value="1"/>
</dbReference>
<dbReference type="STRING" id="39029.BSR42_00465"/>
<keyword evidence="2 12" id="KW-0547">Nucleotide-binding</keyword>
<reference evidence="15 16" key="1">
    <citation type="submission" date="2015-06" db="EMBL/GenBank/DDBJ databases">
        <title>Draft genome sequence of beer spoilage bacterium Megasphaera cerevisiae type strain 20462.</title>
        <authorList>
            <person name="Kutumbaka K."/>
            <person name="Pasmowitz J."/>
            <person name="Mategko J."/>
            <person name="Reyes D."/>
            <person name="Friedrich A."/>
            <person name="Han S."/>
            <person name="Martens-Habbena W."/>
            <person name="Neal-McKinney J."/>
            <person name="Janagama H.K."/>
            <person name="Nadala C."/>
            <person name="Samadpour M."/>
        </authorList>
    </citation>
    <scope>NUCLEOTIDE SEQUENCE [LARGE SCALE GENOMIC DNA]</scope>
    <source>
        <strain evidence="15 16">DSM 20462</strain>
    </source>
</reference>
<dbReference type="SUPFAM" id="SSF52540">
    <property type="entry name" value="P-loop containing nucleoside triphosphate hydrolases"/>
    <property type="match status" value="1"/>
</dbReference>
<dbReference type="Gene3D" id="1.10.486.10">
    <property type="entry name" value="PCRA, domain 4"/>
    <property type="match status" value="2"/>
</dbReference>
<dbReference type="PANTHER" id="PTHR11070:SF2">
    <property type="entry name" value="ATP-DEPENDENT DNA HELICASE SRS2"/>
    <property type="match status" value="1"/>
</dbReference>
<dbReference type="InterPro" id="IPR013986">
    <property type="entry name" value="DExx_box_DNA_helicase_dom_sf"/>
</dbReference>
<dbReference type="Gene3D" id="3.30.160.800">
    <property type="match status" value="1"/>
</dbReference>
<dbReference type="RefSeq" id="WP_048513366.1">
    <property type="nucleotide sequence ID" value="NZ_FUXD01000002.1"/>
</dbReference>
<proteinExistence type="inferred from homology"/>
<evidence type="ECO:0000259" key="13">
    <source>
        <dbReference type="PROSITE" id="PS51198"/>
    </source>
</evidence>
<dbReference type="InterPro" id="IPR000212">
    <property type="entry name" value="DNA_helicase_UvrD/REP"/>
</dbReference>
<keyword evidence="5 15" id="KW-0269">Exonuclease</keyword>
<accession>A0A0J6WXM8</accession>
<dbReference type="Gene3D" id="1.10.10.160">
    <property type="match status" value="1"/>
</dbReference>
<dbReference type="InterPro" id="IPR014017">
    <property type="entry name" value="DNA_helicase_UvrD-like_C"/>
</dbReference>
<evidence type="ECO:0000256" key="8">
    <source>
        <dbReference type="ARBA" id="ARBA00023235"/>
    </source>
</evidence>
<keyword evidence="5 15" id="KW-0540">Nuclease</keyword>
<evidence type="ECO:0000313" key="15">
    <source>
        <dbReference type="EMBL" id="KMO87384.1"/>
    </source>
</evidence>
<feature type="binding site" evidence="12">
    <location>
        <begin position="26"/>
        <end position="33"/>
    </location>
    <ligand>
        <name>ATP</name>
        <dbReference type="ChEBI" id="CHEBI:30616"/>
    </ligand>
</feature>
<dbReference type="GO" id="GO:0003887">
    <property type="term" value="F:DNA-directed DNA polymerase activity"/>
    <property type="evidence" value="ECO:0007669"/>
    <property type="project" value="InterPro"/>
</dbReference>
<dbReference type="OrthoDB" id="9810135at2"/>
<dbReference type="PATRIC" id="fig|1122219.3.peg.2493"/>
<dbReference type="GO" id="GO:0033202">
    <property type="term" value="C:DNA helicase complex"/>
    <property type="evidence" value="ECO:0007669"/>
    <property type="project" value="TreeGrafter"/>
</dbReference>
<evidence type="ECO:0000256" key="9">
    <source>
        <dbReference type="ARBA" id="ARBA00034617"/>
    </source>
</evidence>
<dbReference type="GO" id="GO:0004527">
    <property type="term" value="F:exonuclease activity"/>
    <property type="evidence" value="ECO:0007669"/>
    <property type="project" value="UniProtKB-KW"/>
</dbReference>
<evidence type="ECO:0000259" key="14">
    <source>
        <dbReference type="PROSITE" id="PS51217"/>
    </source>
</evidence>
<dbReference type="InterPro" id="IPR006054">
    <property type="entry name" value="DnaQ"/>
</dbReference>
<feature type="domain" description="UvrD-like helicase C-terminal" evidence="14">
    <location>
        <begin position="318"/>
        <end position="799"/>
    </location>
</feature>
<dbReference type="EMBL" id="LEKT01000006">
    <property type="protein sequence ID" value="KMO87384.1"/>
    <property type="molecule type" value="Genomic_DNA"/>
</dbReference>
<evidence type="ECO:0000313" key="16">
    <source>
        <dbReference type="Proteomes" id="UP000036503"/>
    </source>
</evidence>
<dbReference type="InterPro" id="IPR027417">
    <property type="entry name" value="P-loop_NTPase"/>
</dbReference>
<dbReference type="NCBIfam" id="TIGR00573">
    <property type="entry name" value="dnaq"/>
    <property type="match status" value="1"/>
</dbReference>
<dbReference type="SUPFAM" id="SSF53098">
    <property type="entry name" value="Ribonuclease H-like"/>
    <property type="match status" value="1"/>
</dbReference>
<keyword evidence="6 12" id="KW-0067">ATP-binding</keyword>
<comment type="caution">
    <text evidence="15">The sequence shown here is derived from an EMBL/GenBank/DDBJ whole genome shotgun (WGS) entry which is preliminary data.</text>
</comment>
<dbReference type="GO" id="GO:0016887">
    <property type="term" value="F:ATP hydrolysis activity"/>
    <property type="evidence" value="ECO:0007669"/>
    <property type="project" value="RHEA"/>
</dbReference>
<dbReference type="Pfam" id="PF00929">
    <property type="entry name" value="RNase_T"/>
    <property type="match status" value="1"/>
</dbReference>
<feature type="domain" description="UvrD-like helicase ATP-binding" evidence="13">
    <location>
        <begin position="5"/>
        <end position="317"/>
    </location>
</feature>
<dbReference type="GO" id="GO:0006260">
    <property type="term" value="P:DNA replication"/>
    <property type="evidence" value="ECO:0007669"/>
    <property type="project" value="InterPro"/>
</dbReference>
<comment type="catalytic activity">
    <reaction evidence="9">
        <text>Couples ATP hydrolysis with the unwinding of duplex DNA by translocating in the 3'-5' direction.</text>
        <dbReference type="EC" id="5.6.2.4"/>
    </reaction>
</comment>
<dbReference type="GO" id="GO:0043138">
    <property type="term" value="F:3'-5' DNA helicase activity"/>
    <property type="evidence" value="ECO:0007669"/>
    <property type="project" value="UniProtKB-EC"/>
</dbReference>
<dbReference type="PROSITE" id="PS51217">
    <property type="entry name" value="UVRD_HELICASE_CTER"/>
    <property type="match status" value="1"/>
</dbReference>
<dbReference type="FunFam" id="3.30.420.10:FF:000045">
    <property type="entry name" value="3'-5' exonuclease DinG"/>
    <property type="match status" value="1"/>
</dbReference>
<gene>
    <name evidence="15" type="ORF">AB840_03075</name>
</gene>
<protein>
    <recommendedName>
        <fullName evidence="10">DNA 3'-5' helicase</fullName>
        <ecNumber evidence="10">5.6.2.4</ecNumber>
    </recommendedName>
</protein>
<evidence type="ECO:0000256" key="2">
    <source>
        <dbReference type="ARBA" id="ARBA00022741"/>
    </source>
</evidence>
<evidence type="ECO:0000256" key="7">
    <source>
        <dbReference type="ARBA" id="ARBA00023125"/>
    </source>
</evidence>
<evidence type="ECO:0000256" key="10">
    <source>
        <dbReference type="ARBA" id="ARBA00034808"/>
    </source>
</evidence>
<comment type="similarity">
    <text evidence="1">Belongs to the helicase family. UvrD subfamily.</text>
</comment>
<dbReference type="Gene3D" id="3.40.50.300">
    <property type="entry name" value="P-loop containing nucleotide triphosphate hydrolases"/>
    <property type="match status" value="2"/>
</dbReference>
<evidence type="ECO:0000256" key="3">
    <source>
        <dbReference type="ARBA" id="ARBA00022801"/>
    </source>
</evidence>
<dbReference type="Pfam" id="PF13361">
    <property type="entry name" value="UvrD_C"/>
    <property type="match status" value="1"/>
</dbReference>
<evidence type="ECO:0000256" key="6">
    <source>
        <dbReference type="ARBA" id="ARBA00022840"/>
    </source>
</evidence>
<dbReference type="InParanoid" id="A0A0J6WXM8"/>
<dbReference type="GO" id="GO:0005524">
    <property type="term" value="F:ATP binding"/>
    <property type="evidence" value="ECO:0007669"/>
    <property type="project" value="UniProtKB-UniRule"/>
</dbReference>
<dbReference type="InterPro" id="IPR036397">
    <property type="entry name" value="RNaseH_sf"/>
</dbReference>
<keyword evidence="16" id="KW-1185">Reference proteome</keyword>
<evidence type="ECO:0000256" key="11">
    <source>
        <dbReference type="ARBA" id="ARBA00048988"/>
    </source>
</evidence>
<evidence type="ECO:0000256" key="1">
    <source>
        <dbReference type="ARBA" id="ARBA00009922"/>
    </source>
</evidence>
<dbReference type="EC" id="5.6.2.4" evidence="10"/>
<dbReference type="CDD" id="cd18807">
    <property type="entry name" value="SF1_C_UvrD"/>
    <property type="match status" value="1"/>
</dbReference>
<keyword evidence="3 12" id="KW-0378">Hydrolase</keyword>
<dbReference type="CDD" id="cd17932">
    <property type="entry name" value="DEXQc_UvrD"/>
    <property type="match status" value="1"/>
</dbReference>
<dbReference type="Proteomes" id="UP000036503">
    <property type="component" value="Unassembled WGS sequence"/>
</dbReference>
<evidence type="ECO:0000256" key="12">
    <source>
        <dbReference type="PROSITE-ProRule" id="PRU00560"/>
    </source>
</evidence>
<dbReference type="PROSITE" id="PS51198">
    <property type="entry name" value="UVRD_HELICASE_ATP_BIND"/>
    <property type="match status" value="1"/>
</dbReference>
<dbReference type="SMART" id="SM00479">
    <property type="entry name" value="EXOIII"/>
    <property type="match status" value="1"/>
</dbReference>
<name>A0A0J6WXM8_9FIRM</name>